<proteinExistence type="inferred from homology"/>
<protein>
    <submittedName>
        <fullName evidence="3">Acyl-CoA thioester hydrolase</fullName>
    </submittedName>
</protein>
<dbReference type="Proteomes" id="UP000198778">
    <property type="component" value="Unassembled WGS sequence"/>
</dbReference>
<dbReference type="SUPFAM" id="SSF54637">
    <property type="entry name" value="Thioesterase/thiol ester dehydrase-isomerase"/>
    <property type="match status" value="1"/>
</dbReference>
<evidence type="ECO:0000313" key="4">
    <source>
        <dbReference type="Proteomes" id="UP000198778"/>
    </source>
</evidence>
<dbReference type="Gene3D" id="3.10.129.10">
    <property type="entry name" value="Hotdog Thioesterase"/>
    <property type="match status" value="1"/>
</dbReference>
<dbReference type="RefSeq" id="WP_090843746.1">
    <property type="nucleotide sequence ID" value="NZ_FNIL01000012.1"/>
</dbReference>
<dbReference type="InterPro" id="IPR050563">
    <property type="entry name" value="4-hydroxybenzoyl-CoA_TE"/>
</dbReference>
<comment type="similarity">
    <text evidence="1">Belongs to the 4-hydroxybenzoyl-CoA thioesterase family.</text>
</comment>
<dbReference type="PANTHER" id="PTHR31793:SF27">
    <property type="entry name" value="NOVEL THIOESTERASE SUPERFAMILY DOMAIN AND SAPOSIN A-TYPE DOMAIN CONTAINING PROTEIN (0610012H03RIK)"/>
    <property type="match status" value="1"/>
</dbReference>
<reference evidence="4" key="1">
    <citation type="submission" date="2016-10" db="EMBL/GenBank/DDBJ databases">
        <authorList>
            <person name="Varghese N."/>
            <person name="Submissions S."/>
        </authorList>
    </citation>
    <scope>NUCLEOTIDE SEQUENCE [LARGE SCALE GENOMIC DNA]</scope>
    <source>
        <strain evidence="4">CGMCC 1.10369</strain>
    </source>
</reference>
<organism evidence="3 4">
    <name type="scientific">Alkalicoccus daliensis</name>
    <dbReference type="NCBI Taxonomy" id="745820"/>
    <lineage>
        <taxon>Bacteria</taxon>
        <taxon>Bacillati</taxon>
        <taxon>Bacillota</taxon>
        <taxon>Bacilli</taxon>
        <taxon>Bacillales</taxon>
        <taxon>Bacillaceae</taxon>
        <taxon>Alkalicoccus</taxon>
    </lineage>
</organism>
<keyword evidence="2 3" id="KW-0378">Hydrolase</keyword>
<dbReference type="InterPro" id="IPR029069">
    <property type="entry name" value="HotDog_dom_sf"/>
</dbReference>
<gene>
    <name evidence="3" type="ORF">SAMN04488053_11219</name>
</gene>
<accession>A0A1H0IZW1</accession>
<dbReference type="STRING" id="745820.SAMN04488053_11219"/>
<dbReference type="PANTHER" id="PTHR31793">
    <property type="entry name" value="4-HYDROXYBENZOYL-COA THIOESTERASE FAMILY MEMBER"/>
    <property type="match status" value="1"/>
</dbReference>
<keyword evidence="4" id="KW-1185">Reference proteome</keyword>
<dbReference type="Pfam" id="PF13279">
    <property type="entry name" value="4HBT_2"/>
    <property type="match status" value="1"/>
</dbReference>
<dbReference type="EMBL" id="FNIL01000012">
    <property type="protein sequence ID" value="SDO37047.1"/>
    <property type="molecule type" value="Genomic_DNA"/>
</dbReference>
<dbReference type="AlphaFoldDB" id="A0A1H0IZW1"/>
<evidence type="ECO:0000256" key="1">
    <source>
        <dbReference type="ARBA" id="ARBA00005953"/>
    </source>
</evidence>
<sequence>MYTTVIVPRVSETDGVGHINNATLPVWFEAGRLEIFKLFTPDLSFHQWKMIIVKTTLQFKHQVHFGTDAEVRTWVKRIGNSSLELYEELWQNETLCAQNEAVYVNFDLAAQKSAAIPEVIKRKLSEHTVEEENNEGSTRTALTE</sequence>
<evidence type="ECO:0000256" key="2">
    <source>
        <dbReference type="ARBA" id="ARBA00022801"/>
    </source>
</evidence>
<evidence type="ECO:0000313" key="3">
    <source>
        <dbReference type="EMBL" id="SDO37047.1"/>
    </source>
</evidence>
<dbReference type="CDD" id="cd00586">
    <property type="entry name" value="4HBT"/>
    <property type="match status" value="1"/>
</dbReference>
<dbReference type="OrthoDB" id="9799036at2"/>
<dbReference type="GO" id="GO:0047617">
    <property type="term" value="F:fatty acyl-CoA hydrolase activity"/>
    <property type="evidence" value="ECO:0007669"/>
    <property type="project" value="TreeGrafter"/>
</dbReference>
<name>A0A1H0IZW1_9BACI</name>